<dbReference type="SUPFAM" id="SSF56112">
    <property type="entry name" value="Protein kinase-like (PK-like)"/>
    <property type="match status" value="1"/>
</dbReference>
<dbReference type="EMBL" id="JAPWDV010000004">
    <property type="protein sequence ID" value="KAJ6215408.1"/>
    <property type="molecule type" value="Genomic_DNA"/>
</dbReference>
<gene>
    <name evidence="16" type="ORF">RDWZM_009908</name>
</gene>
<dbReference type="InterPro" id="IPR011009">
    <property type="entry name" value="Kinase-like_dom_sf"/>
</dbReference>
<evidence type="ECO:0000313" key="17">
    <source>
        <dbReference type="Proteomes" id="UP001142055"/>
    </source>
</evidence>
<dbReference type="InterPro" id="IPR008271">
    <property type="entry name" value="Ser/Thr_kinase_AS"/>
</dbReference>
<evidence type="ECO:0000256" key="10">
    <source>
        <dbReference type="ARBA" id="ARBA00022777"/>
    </source>
</evidence>
<feature type="region of interest" description="Disordered" evidence="13">
    <location>
        <begin position="996"/>
        <end position="1409"/>
    </location>
</feature>
<comment type="subcellular location">
    <subcellularLocation>
        <location evidence="1">Cytoplasm</location>
    </subcellularLocation>
</comment>
<keyword evidence="4" id="KW-0963">Cytoplasm</keyword>
<keyword evidence="9 12" id="KW-0547">Nucleotide-binding</keyword>
<keyword evidence="6" id="KW-0433">Leucine-rich repeat</keyword>
<dbReference type="InterPro" id="IPR001611">
    <property type="entry name" value="Leu-rich_rpt"/>
</dbReference>
<reference evidence="16" key="1">
    <citation type="submission" date="2022-12" db="EMBL/GenBank/DDBJ databases">
        <title>Genome assemblies of Blomia tropicalis.</title>
        <authorList>
            <person name="Cui Y."/>
        </authorList>
    </citation>
    <scope>NUCLEOTIDE SEQUENCE</scope>
    <source>
        <tissue evidence="16">Adult mites</tissue>
    </source>
</reference>
<dbReference type="Gene3D" id="3.30.200.20">
    <property type="entry name" value="Phosphorylase Kinase, domain 1"/>
    <property type="match status" value="1"/>
</dbReference>
<dbReference type="Gene3D" id="3.80.10.10">
    <property type="entry name" value="Ribonuclease Inhibitor"/>
    <property type="match status" value="2"/>
</dbReference>
<keyword evidence="14" id="KW-0472">Membrane</keyword>
<keyword evidence="5" id="KW-0723">Serine/threonine-protein kinase</keyword>
<feature type="transmembrane region" description="Helical" evidence="14">
    <location>
        <begin position="897"/>
        <end position="920"/>
    </location>
</feature>
<dbReference type="PANTHER" id="PTHR45832:SF22">
    <property type="entry name" value="SERINE_THREONINE-PROTEIN KINASE SAMKA-RELATED"/>
    <property type="match status" value="1"/>
</dbReference>
<feature type="compositionally biased region" description="Basic and acidic residues" evidence="13">
    <location>
        <begin position="1315"/>
        <end position="1327"/>
    </location>
</feature>
<feature type="domain" description="Protein kinase" evidence="15">
    <location>
        <begin position="69"/>
        <end position="319"/>
    </location>
</feature>
<dbReference type="SMART" id="SM00220">
    <property type="entry name" value="S_TKc"/>
    <property type="match status" value="1"/>
</dbReference>
<keyword evidence="11 12" id="KW-0067">ATP-binding</keyword>
<evidence type="ECO:0000256" key="13">
    <source>
        <dbReference type="SAM" id="MobiDB-lite"/>
    </source>
</evidence>
<feature type="region of interest" description="Disordered" evidence="13">
    <location>
        <begin position="1"/>
        <end position="48"/>
    </location>
</feature>
<feature type="compositionally biased region" description="Acidic residues" evidence="13">
    <location>
        <begin position="1353"/>
        <end position="1377"/>
    </location>
</feature>
<evidence type="ECO:0000256" key="4">
    <source>
        <dbReference type="ARBA" id="ARBA00022490"/>
    </source>
</evidence>
<evidence type="ECO:0000256" key="14">
    <source>
        <dbReference type="SAM" id="Phobius"/>
    </source>
</evidence>
<feature type="compositionally biased region" description="Basic and acidic residues" evidence="13">
    <location>
        <begin position="1204"/>
        <end position="1215"/>
    </location>
</feature>
<dbReference type="Pfam" id="PF13855">
    <property type="entry name" value="LRR_8"/>
    <property type="match status" value="4"/>
</dbReference>
<dbReference type="PROSITE" id="PS51450">
    <property type="entry name" value="LRR"/>
    <property type="match status" value="6"/>
</dbReference>
<dbReference type="InterPro" id="IPR032675">
    <property type="entry name" value="LRR_dom_sf"/>
</dbReference>
<evidence type="ECO:0000313" key="16">
    <source>
        <dbReference type="EMBL" id="KAJ6215408.1"/>
    </source>
</evidence>
<dbReference type="InterPro" id="IPR000719">
    <property type="entry name" value="Prot_kinase_dom"/>
</dbReference>
<evidence type="ECO:0000256" key="2">
    <source>
        <dbReference type="ARBA" id="ARBA00008874"/>
    </source>
</evidence>
<evidence type="ECO:0000256" key="8">
    <source>
        <dbReference type="ARBA" id="ARBA00022737"/>
    </source>
</evidence>
<keyword evidence="7" id="KW-0808">Transferase</keyword>
<dbReference type="PROSITE" id="PS00107">
    <property type="entry name" value="PROTEIN_KINASE_ATP"/>
    <property type="match status" value="1"/>
</dbReference>
<name>A0A9Q0RH81_BLOTA</name>
<dbReference type="FunFam" id="3.30.200.20:FF:000705">
    <property type="entry name" value="Non-specific serine/threonine protein kinase"/>
    <property type="match status" value="1"/>
</dbReference>
<dbReference type="PROSITE" id="PS50011">
    <property type="entry name" value="PROTEIN_KINASE_DOM"/>
    <property type="match status" value="1"/>
</dbReference>
<evidence type="ECO:0000256" key="7">
    <source>
        <dbReference type="ARBA" id="ARBA00022679"/>
    </source>
</evidence>
<dbReference type="EC" id="2.7.11.1" evidence="3"/>
<feature type="compositionally biased region" description="Basic residues" evidence="13">
    <location>
        <begin position="1334"/>
        <end position="1347"/>
    </location>
</feature>
<dbReference type="FunFam" id="1.10.510.10:FF:000011">
    <property type="entry name" value="Non-specific serine/threonine protein kinase"/>
    <property type="match status" value="1"/>
</dbReference>
<evidence type="ECO:0000256" key="11">
    <source>
        <dbReference type="ARBA" id="ARBA00022840"/>
    </source>
</evidence>
<dbReference type="PRINTS" id="PR00019">
    <property type="entry name" value="LEURICHRPT"/>
</dbReference>
<evidence type="ECO:0000259" key="15">
    <source>
        <dbReference type="PROSITE" id="PS50011"/>
    </source>
</evidence>
<evidence type="ECO:0000256" key="12">
    <source>
        <dbReference type="PROSITE-ProRule" id="PRU10141"/>
    </source>
</evidence>
<sequence length="1409" mass="158428">MGEYVNVNQKKNRLPTPPSSPKSPKSPKSPNEPKPMLRKRQPKNKQLSESEIKNALKEIVNPGNPRIRYKLLKKIGSGASGTVYTAFDQETREKVAIKTMNLAQQPKSELIIREICVMKENRHPNLVNFLDSYLVDNDLWVIMEYLEGGPLTDVLTETIMREEQIAAILLEIVKAIAFLHSKGIIHRDIKSDNVLLGMDGMVKVTDFGFCAQIMPEEKRETMVGTPYWMAPEVVTRKRYGDKVDIWSLGIMVIEMIEGEPPYINETPLKALYLIASNGKPEVKNKNAISAELNDFLDQCLEIDVEQRSSAEQLLQHKFLKKAEPLSTIIPLIKTVKKLLKNRVQPNFYECRVISSSSRTRGSSSSSISLNNSINNNFLQSNWLNSTILPYINGSDNVGWTANCPCRLCEQSPSSGLRQIICDTGPIHHLPIYQIPSNIESIEIVGQPNRTNNLTLGPLFYRFPELQILIVKYSNVPAIGHATFRYKTSLTKLDLSHNRIESLIDSNFRGLAKLECLNLSHNHLSDLTSAPFQHLTNLRHLNLSHNNIRFITTRLFYNLSRIESLDLSSNPINEINPQHTIDLRPLQRLYMSNCQLRELHSLFYRNVPNLNHLDLRQNQIEIIHSNEYRHLPLLSELRLDHNLLSTLPSSAFFGNNLHVLGLSNNRLIQIDSETFLNSTINDLDLSGNNLTIFETDTFTPLSTNLKRLNLANNSALGLSGSSQIIEKLIQPLTILEWINLSNLTLDVDSLPRTLLQSSRSSIQYLNLSHNQLTSIPSKLIEEMYNLKQLDLSYNSLFELDSEFLYELNRYTNLTEIYLDNNPWSCFRCHSLQLRQWITAEDRSINAYSNACQTMGRCALCTQPPSLEGFQLDQLEEWQLEWCTDPTVQLRVSTTEPNVGLVLALLIIIILIFVIIVVIVYYRNRGAIYFTNEDIFYGRSISGIGSGGRNSMGGALPSGGYGGESFDHDIGHDSKDSNAIYNISNRIRYFAQATASPPSIDSAGHSIRSSSIDSVEVSNRRKRSNGYVNTPKMVSLMASKSMGPIPVNPPPPPPPPLSKLSQSQSMDSGSSTAAPQQPAPTQSSSMDSSNGPSRSKTNGYARTQSTQSQSGMIVPISGTILRRTGPVQSIMKKQTSNASSTTSTTNRDDNKKIVHRQQSSQYDEDSNEQQQQKQQHHQNHYERPPTSRYRILNSKSSEDEEEEEEVIKKNIDKETNKPKVSSNGKPKLPPKPNQTVKNGKSNVMLVKKKTQSKSSSESSTSSSSSSAESIEKDRTSEEEEEEEEADRQLPSALQQSTDVEEEDDDDDDEMTQTDNDPSERSHIQPRVRDSQQQQQHRQRSSGRLSRHSRVTPSTEEIEGSDDDDNDDDEEEEEEEDDDSSTAAMAEGCSTSPGSARSSDFTTSKSPTDHND</sequence>
<feature type="compositionally biased region" description="Pro residues" evidence="13">
    <location>
        <begin position="1044"/>
        <end position="1055"/>
    </location>
</feature>
<dbReference type="Gene3D" id="1.10.510.10">
    <property type="entry name" value="Transferase(Phosphotransferase) domain 1"/>
    <property type="match status" value="1"/>
</dbReference>
<comment type="similarity">
    <text evidence="2">Belongs to the protein kinase superfamily. STE Ser/Thr protein kinase family. STE20 subfamily.</text>
</comment>
<protein>
    <recommendedName>
        <fullName evidence="3">non-specific serine/threonine protein kinase</fullName>
        <ecNumber evidence="3">2.7.11.1</ecNumber>
    </recommendedName>
</protein>
<dbReference type="InterPro" id="IPR017441">
    <property type="entry name" value="Protein_kinase_ATP_BS"/>
</dbReference>
<feature type="compositionally biased region" description="Polar residues" evidence="13">
    <location>
        <begin position="1005"/>
        <end position="1015"/>
    </location>
</feature>
<feature type="compositionally biased region" description="Low complexity" evidence="13">
    <location>
        <begin position="1250"/>
        <end position="1266"/>
    </location>
</feature>
<dbReference type="GO" id="GO:0004674">
    <property type="term" value="F:protein serine/threonine kinase activity"/>
    <property type="evidence" value="ECO:0007669"/>
    <property type="project" value="UniProtKB-KW"/>
</dbReference>
<evidence type="ECO:0000256" key="9">
    <source>
        <dbReference type="ARBA" id="ARBA00022741"/>
    </source>
</evidence>
<feature type="compositionally biased region" description="Low complexity" evidence="13">
    <location>
        <begin position="1133"/>
        <end position="1143"/>
    </location>
</feature>
<dbReference type="OMA" id="SERSHIQ"/>
<feature type="compositionally biased region" description="Low complexity" evidence="13">
    <location>
        <begin position="1056"/>
        <end position="1069"/>
    </location>
</feature>
<feature type="compositionally biased region" description="Acidic residues" evidence="13">
    <location>
        <begin position="1274"/>
        <end position="1283"/>
    </location>
</feature>
<feature type="compositionally biased region" description="Acidic residues" evidence="13">
    <location>
        <begin position="1296"/>
        <end position="1309"/>
    </location>
</feature>
<dbReference type="PROSITE" id="PS00108">
    <property type="entry name" value="PROTEIN_KINASE_ST"/>
    <property type="match status" value="1"/>
</dbReference>
<evidence type="ECO:0000256" key="5">
    <source>
        <dbReference type="ARBA" id="ARBA00022527"/>
    </source>
</evidence>
<feature type="binding site" evidence="12">
    <location>
        <position position="98"/>
    </location>
    <ligand>
        <name>ATP</name>
        <dbReference type="ChEBI" id="CHEBI:30616"/>
    </ligand>
</feature>
<accession>A0A9Q0RH81</accession>
<dbReference type="GO" id="GO:0005737">
    <property type="term" value="C:cytoplasm"/>
    <property type="evidence" value="ECO:0007669"/>
    <property type="project" value="UniProtKB-SubCell"/>
</dbReference>
<evidence type="ECO:0000256" key="6">
    <source>
        <dbReference type="ARBA" id="ARBA00022614"/>
    </source>
</evidence>
<dbReference type="SUPFAM" id="SSF52058">
    <property type="entry name" value="L domain-like"/>
    <property type="match status" value="2"/>
</dbReference>
<keyword evidence="14" id="KW-0812">Transmembrane</keyword>
<feature type="compositionally biased region" description="Polar residues" evidence="13">
    <location>
        <begin position="1386"/>
        <end position="1403"/>
    </location>
</feature>
<keyword evidence="8" id="KW-0677">Repeat</keyword>
<dbReference type="Proteomes" id="UP001142055">
    <property type="component" value="Chromosome 4"/>
</dbReference>
<dbReference type="SMART" id="SM00369">
    <property type="entry name" value="LRR_TYP"/>
    <property type="match status" value="10"/>
</dbReference>
<dbReference type="GO" id="GO:0005524">
    <property type="term" value="F:ATP binding"/>
    <property type="evidence" value="ECO:0007669"/>
    <property type="project" value="UniProtKB-UniRule"/>
</dbReference>
<evidence type="ECO:0000256" key="1">
    <source>
        <dbReference type="ARBA" id="ARBA00004496"/>
    </source>
</evidence>
<organism evidence="16 17">
    <name type="scientific">Blomia tropicalis</name>
    <name type="common">Mite</name>
    <dbReference type="NCBI Taxonomy" id="40697"/>
    <lineage>
        <taxon>Eukaryota</taxon>
        <taxon>Metazoa</taxon>
        <taxon>Ecdysozoa</taxon>
        <taxon>Arthropoda</taxon>
        <taxon>Chelicerata</taxon>
        <taxon>Arachnida</taxon>
        <taxon>Acari</taxon>
        <taxon>Acariformes</taxon>
        <taxon>Sarcoptiformes</taxon>
        <taxon>Astigmata</taxon>
        <taxon>Glycyphagoidea</taxon>
        <taxon>Echimyopodidae</taxon>
        <taxon>Blomia</taxon>
    </lineage>
</organism>
<dbReference type="PANTHER" id="PTHR45832">
    <property type="entry name" value="SERINE/THREONINE-PROTEIN KINASE SAMKA-RELATED-RELATED"/>
    <property type="match status" value="1"/>
</dbReference>
<comment type="caution">
    <text evidence="16">The sequence shown here is derived from an EMBL/GenBank/DDBJ whole genome shotgun (WGS) entry which is preliminary data.</text>
</comment>
<dbReference type="InterPro" id="IPR003591">
    <property type="entry name" value="Leu-rich_rpt_typical-subtyp"/>
</dbReference>
<dbReference type="Pfam" id="PF00069">
    <property type="entry name" value="Pkinase"/>
    <property type="match status" value="1"/>
</dbReference>
<keyword evidence="10" id="KW-0418">Kinase</keyword>
<feature type="compositionally biased region" description="Polar residues" evidence="13">
    <location>
        <begin position="1070"/>
        <end position="1109"/>
    </location>
</feature>
<keyword evidence="14" id="KW-1133">Transmembrane helix</keyword>
<keyword evidence="17" id="KW-1185">Reference proteome</keyword>
<evidence type="ECO:0000256" key="3">
    <source>
        <dbReference type="ARBA" id="ARBA00012513"/>
    </source>
</evidence>
<dbReference type="InterPro" id="IPR051931">
    <property type="entry name" value="PAK3-like"/>
</dbReference>
<proteinExistence type="inferred from homology"/>